<proteinExistence type="predicted"/>
<dbReference type="WBParaSite" id="NBR_0000890601-mRNA-1">
    <property type="protein sequence ID" value="NBR_0000890601-mRNA-1"/>
    <property type="gene ID" value="NBR_0000890601"/>
</dbReference>
<evidence type="ECO:0000313" key="3">
    <source>
        <dbReference type="Proteomes" id="UP000271162"/>
    </source>
</evidence>
<reference evidence="2 3" key="2">
    <citation type="submission" date="2018-11" db="EMBL/GenBank/DDBJ databases">
        <authorList>
            <consortium name="Pathogen Informatics"/>
        </authorList>
    </citation>
    <scope>NUCLEOTIDE SEQUENCE [LARGE SCALE GENOMIC DNA]</scope>
</reference>
<name>A0A0N4Y080_NIPBR</name>
<dbReference type="AlphaFoldDB" id="A0A0N4Y080"/>
<keyword evidence="3" id="KW-1185">Reference proteome</keyword>
<evidence type="ECO:0000256" key="1">
    <source>
        <dbReference type="SAM" id="MobiDB-lite"/>
    </source>
</evidence>
<organism evidence="4">
    <name type="scientific">Nippostrongylus brasiliensis</name>
    <name type="common">Rat hookworm</name>
    <dbReference type="NCBI Taxonomy" id="27835"/>
    <lineage>
        <taxon>Eukaryota</taxon>
        <taxon>Metazoa</taxon>
        <taxon>Ecdysozoa</taxon>
        <taxon>Nematoda</taxon>
        <taxon>Chromadorea</taxon>
        <taxon>Rhabditida</taxon>
        <taxon>Rhabditina</taxon>
        <taxon>Rhabditomorpha</taxon>
        <taxon>Strongyloidea</taxon>
        <taxon>Heligmosomidae</taxon>
        <taxon>Nippostrongylus</taxon>
    </lineage>
</organism>
<evidence type="ECO:0000313" key="4">
    <source>
        <dbReference type="WBParaSite" id="NBR_0000890601-mRNA-1"/>
    </source>
</evidence>
<dbReference type="Proteomes" id="UP000271162">
    <property type="component" value="Unassembled WGS sequence"/>
</dbReference>
<evidence type="ECO:0000313" key="2">
    <source>
        <dbReference type="EMBL" id="VDL72496.1"/>
    </source>
</evidence>
<reference evidence="4" key="1">
    <citation type="submission" date="2017-02" db="UniProtKB">
        <authorList>
            <consortium name="WormBaseParasite"/>
        </authorList>
    </citation>
    <scope>IDENTIFICATION</scope>
</reference>
<dbReference type="EMBL" id="UYSL01020065">
    <property type="protein sequence ID" value="VDL72496.1"/>
    <property type="molecule type" value="Genomic_DNA"/>
</dbReference>
<protein>
    <submittedName>
        <fullName evidence="2 4">Uncharacterized protein</fullName>
    </submittedName>
</protein>
<feature type="region of interest" description="Disordered" evidence="1">
    <location>
        <begin position="42"/>
        <end position="88"/>
    </location>
</feature>
<gene>
    <name evidence="2" type="ORF">NBR_LOCUS8907</name>
</gene>
<accession>A0A0N4Y080</accession>
<sequence>MHHHCAVPAGRTGQDKKVPVIQAKAEHILLDQEKLSSRIPNPQRKAMAEVVTRPEPEWMSGSRIREMENGQMADNRGCPGGPHPKLAP</sequence>